<keyword evidence="1" id="KW-0732">Signal</keyword>
<reference evidence="2 3" key="1">
    <citation type="submission" date="2018-02" db="EMBL/GenBank/DDBJ databases">
        <title>A novel lanthanide dependent methylotroph, Methylotenera sp. La3113.</title>
        <authorList>
            <person name="Lv H."/>
            <person name="Tani A."/>
        </authorList>
    </citation>
    <scope>NUCLEOTIDE SEQUENCE [LARGE SCALE GENOMIC DNA]</scope>
    <source>
        <strain evidence="2 3">La3113</strain>
    </source>
</reference>
<accession>A0A4Y9VUK5</accession>
<organism evidence="2 3">
    <name type="scientific">Methylotenera oryzisoli</name>
    <dbReference type="NCBI Taxonomy" id="2080758"/>
    <lineage>
        <taxon>Bacteria</taxon>
        <taxon>Pseudomonadati</taxon>
        <taxon>Pseudomonadota</taxon>
        <taxon>Betaproteobacteria</taxon>
        <taxon>Nitrosomonadales</taxon>
        <taxon>Methylophilaceae</taxon>
        <taxon>Methylotenera</taxon>
    </lineage>
</organism>
<dbReference type="RefSeq" id="WP_135276604.1">
    <property type="nucleotide sequence ID" value="NZ_PQVH01000005.1"/>
</dbReference>
<gene>
    <name evidence="2" type="ORF">C3Y98_02870</name>
</gene>
<dbReference type="AlphaFoldDB" id="A0A4Y9VUK5"/>
<feature type="chain" id="PRO_5021344297" description="Adhesin" evidence="1">
    <location>
        <begin position="26"/>
        <end position="392"/>
    </location>
</feature>
<comment type="caution">
    <text evidence="2">The sequence shown here is derived from an EMBL/GenBank/DDBJ whole genome shotgun (WGS) entry which is preliminary data.</text>
</comment>
<feature type="signal peptide" evidence="1">
    <location>
        <begin position="1"/>
        <end position="25"/>
    </location>
</feature>
<evidence type="ECO:0000313" key="2">
    <source>
        <dbReference type="EMBL" id="TFW72566.1"/>
    </source>
</evidence>
<proteinExistence type="predicted"/>
<dbReference type="EMBL" id="PQVH01000005">
    <property type="protein sequence ID" value="TFW72566.1"/>
    <property type="molecule type" value="Genomic_DNA"/>
</dbReference>
<evidence type="ECO:0000256" key="1">
    <source>
        <dbReference type="SAM" id="SignalP"/>
    </source>
</evidence>
<sequence length="392" mass="39515">MRLSFEKKSIALAVAALLTSPAVFANDNDRGRGHDDVKIKKEISLEQDVEIEGRVRVNGTITLDASSAAIVNDKQINGDNSVTNNESTNTATVNGNALNNASGNIGLNVTAGDNNQQANAAAFSAADASFVFGSSDAEVFATQAVVSNNVTNLGQTNAAALGGDALANASGNIGVNISAGNNNQQKNDLAASVAVARMATATVQVTQMNGHNTTSNDPIHKEEVQNLAVNLALSATGGYTGYGSGTYSGSASGTTSGTSDQIGDVYPDMWTGNTHPNGSQTGHFDLDTQTQGGSDLNDDGGALAFGNNGTYSGSEGGSLGFYESGSQSLSGSVTGYIPVVVATNLATTNTSTLGDNALMNASGNIGVNIASGTNNQQYNGLAISATHAGSGE</sequence>
<keyword evidence="3" id="KW-1185">Reference proteome</keyword>
<dbReference type="Proteomes" id="UP000297706">
    <property type="component" value="Unassembled WGS sequence"/>
</dbReference>
<name>A0A4Y9VUK5_9PROT</name>
<evidence type="ECO:0000313" key="3">
    <source>
        <dbReference type="Proteomes" id="UP000297706"/>
    </source>
</evidence>
<protein>
    <recommendedName>
        <fullName evidence="4">Adhesin</fullName>
    </recommendedName>
</protein>
<dbReference type="OrthoDB" id="5833205at2"/>
<evidence type="ECO:0008006" key="4">
    <source>
        <dbReference type="Google" id="ProtNLM"/>
    </source>
</evidence>